<evidence type="ECO:0000256" key="5">
    <source>
        <dbReference type="ARBA" id="ARBA00023126"/>
    </source>
</evidence>
<evidence type="ECO:0000256" key="7">
    <source>
        <dbReference type="PIRSR" id="PIRSR000109-1"/>
    </source>
</evidence>
<proteinExistence type="inferred from homology"/>
<organism evidence="9 10">
    <name type="scientific">Uncinocarpus reesii (strain UAMH 1704)</name>
    <dbReference type="NCBI Taxonomy" id="336963"/>
    <lineage>
        <taxon>Eukaryota</taxon>
        <taxon>Fungi</taxon>
        <taxon>Dikarya</taxon>
        <taxon>Ascomycota</taxon>
        <taxon>Pezizomycotina</taxon>
        <taxon>Eurotiomycetes</taxon>
        <taxon>Eurotiomycetidae</taxon>
        <taxon>Onygenales</taxon>
        <taxon>Onygenaceae</taxon>
        <taxon>Uncinocarpus</taxon>
    </lineage>
</organism>
<dbReference type="InterPro" id="IPR006183">
    <property type="entry name" value="Pgluconate_DH"/>
</dbReference>
<dbReference type="GO" id="GO:0050661">
    <property type="term" value="F:NADP binding"/>
    <property type="evidence" value="ECO:0007669"/>
    <property type="project" value="InterPro"/>
</dbReference>
<dbReference type="SUPFAM" id="SSF48179">
    <property type="entry name" value="6-phosphogluconate dehydrogenase C-terminal domain-like"/>
    <property type="match status" value="1"/>
</dbReference>
<dbReference type="GO" id="GO:0019521">
    <property type="term" value="P:D-gluconate metabolic process"/>
    <property type="evidence" value="ECO:0007669"/>
    <property type="project" value="UniProtKB-KW"/>
</dbReference>
<dbReference type="PIRSF" id="PIRSF000109">
    <property type="entry name" value="6PGD"/>
    <property type="match status" value="1"/>
</dbReference>
<keyword evidence="6" id="KW-0521">NADP</keyword>
<dbReference type="RefSeq" id="XP_002584147.1">
    <property type="nucleotide sequence ID" value="XM_002584101.1"/>
</dbReference>
<dbReference type="EC" id="1.1.1.44" evidence="6"/>
<comment type="catalytic activity">
    <reaction evidence="6">
        <text>6-phospho-D-gluconate + NADP(+) = D-ribulose 5-phosphate + CO2 + NADPH</text>
        <dbReference type="Rhea" id="RHEA:10116"/>
        <dbReference type="ChEBI" id="CHEBI:16526"/>
        <dbReference type="ChEBI" id="CHEBI:57783"/>
        <dbReference type="ChEBI" id="CHEBI:58121"/>
        <dbReference type="ChEBI" id="CHEBI:58349"/>
        <dbReference type="ChEBI" id="CHEBI:58759"/>
        <dbReference type="EC" id="1.1.1.44"/>
    </reaction>
</comment>
<protein>
    <recommendedName>
        <fullName evidence="6">6-phosphogluconate dehydrogenase, decarboxylating</fullName>
        <ecNumber evidence="6">1.1.1.44</ecNumber>
    </recommendedName>
</protein>
<evidence type="ECO:0000256" key="4">
    <source>
        <dbReference type="ARBA" id="ARBA00023064"/>
    </source>
</evidence>
<comment type="similarity">
    <text evidence="2 6">Belongs to the 6-phosphogluconate dehydrogenase family.</text>
</comment>
<feature type="active site" description="Proton acceptor" evidence="7">
    <location>
        <position position="198"/>
    </location>
</feature>
<name>C4JUN3_UNCRE</name>
<dbReference type="PRINTS" id="PR00076">
    <property type="entry name" value="6PGDHDRGNASE"/>
</dbReference>
<dbReference type="InterPro" id="IPR013328">
    <property type="entry name" value="6PGD_dom2"/>
</dbReference>
<evidence type="ECO:0000259" key="8">
    <source>
        <dbReference type="SMART" id="SM01350"/>
    </source>
</evidence>
<evidence type="ECO:0000313" key="10">
    <source>
        <dbReference type="Proteomes" id="UP000002058"/>
    </source>
</evidence>
<keyword evidence="5 6" id="KW-0570">Pentose shunt</keyword>
<accession>C4JUN3</accession>
<evidence type="ECO:0000256" key="1">
    <source>
        <dbReference type="ARBA" id="ARBA00004874"/>
    </source>
</evidence>
<dbReference type="SUPFAM" id="SSF51735">
    <property type="entry name" value="NAD(P)-binding Rossmann-fold domains"/>
    <property type="match status" value="1"/>
</dbReference>
<dbReference type="Proteomes" id="UP000002058">
    <property type="component" value="Unassembled WGS sequence"/>
</dbReference>
<gene>
    <name evidence="9" type="ORF">UREG_04836</name>
</gene>
<feature type="active site" description="Proton donor" evidence="7">
    <location>
        <position position="205"/>
    </location>
</feature>
<dbReference type="GO" id="GO:0006098">
    <property type="term" value="P:pentose-phosphate shunt"/>
    <property type="evidence" value="ECO:0007669"/>
    <property type="project" value="UniProtKB-UniPathway"/>
</dbReference>
<dbReference type="EMBL" id="CH476617">
    <property type="protein sequence ID" value="EEP79994.1"/>
    <property type="molecule type" value="Genomic_DNA"/>
</dbReference>
<dbReference type="InterPro" id="IPR036291">
    <property type="entry name" value="NAD(P)-bd_dom_sf"/>
</dbReference>
<comment type="pathway">
    <text evidence="1 6">Carbohydrate degradation; pentose phosphate pathway; D-ribulose 5-phosphate from D-glucose 6-phosphate (oxidative stage): step 3/3.</text>
</comment>
<dbReference type="InterPro" id="IPR006115">
    <property type="entry name" value="6PGDH_NADP-bd"/>
</dbReference>
<dbReference type="InterPro" id="IPR008927">
    <property type="entry name" value="6-PGluconate_DH-like_C_sf"/>
</dbReference>
<dbReference type="GeneID" id="8440173"/>
<dbReference type="InParanoid" id="C4JUN3"/>
<dbReference type="Gene3D" id="3.40.50.720">
    <property type="entry name" value="NAD(P)-binding Rossmann-like Domain"/>
    <property type="match status" value="1"/>
</dbReference>
<dbReference type="KEGG" id="ure:UREG_04836"/>
<dbReference type="InterPro" id="IPR006113">
    <property type="entry name" value="6PGDH_Gnd/GntZ"/>
</dbReference>
<dbReference type="InterPro" id="IPR006114">
    <property type="entry name" value="6PGDH_C"/>
</dbReference>
<dbReference type="UniPathway" id="UPA00115">
    <property type="reaction ID" value="UER00410"/>
</dbReference>
<keyword evidence="3 6" id="KW-0560">Oxidoreductase</keyword>
<dbReference type="PANTHER" id="PTHR11811">
    <property type="entry name" value="6-PHOSPHOGLUCONATE DEHYDROGENASE"/>
    <property type="match status" value="1"/>
</dbReference>
<dbReference type="Gene3D" id="1.10.1040.10">
    <property type="entry name" value="N-(1-d-carboxylethyl)-l-norvaline Dehydrogenase, domain 2"/>
    <property type="match status" value="1"/>
</dbReference>
<feature type="domain" description="6-phosphogluconate dehydrogenase C-terminal" evidence="8">
    <location>
        <begin position="194"/>
        <end position="514"/>
    </location>
</feature>
<sequence>MSDQPFKSIGIVGAGNMGTMMAFGFSEHGVNVSLWDVQSSNVDEAIDMTKQEDPKRLKGKINGFHDIHEFASSDEQTPEGHRFFIFSITHGGPADSVLEKMQDDLKKGDIIIDGGNENYRNTERRQKELEAKGISWIGAGVSGGYQSARRGPSLSLGGDPKAIDMILPLLQQFAAKDRRSGEPCVGNMGPGGAGHYVKMVHNGIENGMLSSICEAWGVLHHGLGKSYDEIGKIFERWNAEGELKNTYLIQIGSEICQRKKTAHGDKKGEAASTSGGYVLDDVLDKVVQDDDDTEGTLYWAVMEAADRHVSAPTIATGQYLRVASGNRGQRQRVAQKLTIPPPTKINGLKDEQAFVEDLRRAVYVSFLCTFCQGLELIARGSRDEKWNVNLGDCMKIWRAGCIIQTEYISDLLMPAVTSDARIMNIKLIDEVAADLNKHYDALKSTVLKGTEANSYIPSLSASLEYLKYEAAKMLPTQFMEAELDFFGAHNYDRPGVRGEDPGKVSKGTHHYEWRPA</sequence>
<dbReference type="OrthoDB" id="434986at2759"/>
<dbReference type="VEuPathDB" id="FungiDB:UREG_04836"/>
<evidence type="ECO:0000313" key="9">
    <source>
        <dbReference type="EMBL" id="EEP79994.1"/>
    </source>
</evidence>
<keyword evidence="10" id="KW-1185">Reference proteome</keyword>
<dbReference type="SMART" id="SM01350">
    <property type="entry name" value="6PGD"/>
    <property type="match status" value="1"/>
</dbReference>
<keyword evidence="4" id="KW-0311">Gluconate utilization</keyword>
<dbReference type="Pfam" id="PF00393">
    <property type="entry name" value="6PGD"/>
    <property type="match status" value="1"/>
</dbReference>
<dbReference type="eggNOG" id="KOG2653">
    <property type="taxonomic scope" value="Eukaryota"/>
</dbReference>
<dbReference type="AlphaFoldDB" id="C4JUN3"/>
<evidence type="ECO:0000256" key="3">
    <source>
        <dbReference type="ARBA" id="ARBA00023002"/>
    </source>
</evidence>
<dbReference type="GO" id="GO:0004616">
    <property type="term" value="F:phosphogluconate dehydrogenase (decarboxylating) activity"/>
    <property type="evidence" value="ECO:0007669"/>
    <property type="project" value="UniProtKB-EC"/>
</dbReference>
<dbReference type="FunFam" id="3.40.50.720:FF:000634">
    <property type="entry name" value="6-phosphogluconate dehydrogenase, decarboxylating"/>
    <property type="match status" value="1"/>
</dbReference>
<reference evidence="10" key="1">
    <citation type="journal article" date="2009" name="Genome Res.">
        <title>Comparative genomic analyses of the human fungal pathogens Coccidioides and their relatives.</title>
        <authorList>
            <person name="Sharpton T.J."/>
            <person name="Stajich J.E."/>
            <person name="Rounsley S.D."/>
            <person name="Gardner M.J."/>
            <person name="Wortman J.R."/>
            <person name="Jordar V.S."/>
            <person name="Maiti R."/>
            <person name="Kodira C.D."/>
            <person name="Neafsey D.E."/>
            <person name="Zeng Q."/>
            <person name="Hung C.-Y."/>
            <person name="McMahan C."/>
            <person name="Muszewska A."/>
            <person name="Grynberg M."/>
            <person name="Mandel M.A."/>
            <person name="Kellner E.M."/>
            <person name="Barker B.M."/>
            <person name="Galgiani J.N."/>
            <person name="Orbach M.J."/>
            <person name="Kirkland T.N."/>
            <person name="Cole G.T."/>
            <person name="Henn M.R."/>
            <person name="Birren B.W."/>
            <person name="Taylor J.W."/>
        </authorList>
    </citation>
    <scope>NUCLEOTIDE SEQUENCE [LARGE SCALE GENOMIC DNA]</scope>
    <source>
        <strain evidence="10">UAMH 1704</strain>
    </source>
</reference>
<dbReference type="OMA" id="FMFSITH"/>
<dbReference type="HOGENOM" id="CLU_024540_4_0_1"/>
<evidence type="ECO:0000256" key="6">
    <source>
        <dbReference type="PIRNR" id="PIRNR000109"/>
    </source>
</evidence>
<dbReference type="STRING" id="336963.C4JUN3"/>
<evidence type="ECO:0000256" key="2">
    <source>
        <dbReference type="ARBA" id="ARBA00008419"/>
    </source>
</evidence>
<dbReference type="Pfam" id="PF03446">
    <property type="entry name" value="NAD_binding_2"/>
    <property type="match status" value="1"/>
</dbReference>
<comment type="function">
    <text evidence="6">Catalyzes the oxidative decarboxylation of 6-phosphogluconate to ribulose 5-phosphate and CO(2), with concomitant reduction of NADP to NADPH.</text>
</comment>
<comment type="subunit">
    <text evidence="6">Homodimer.</text>
</comment>